<dbReference type="InterPro" id="IPR007391">
    <property type="entry name" value="Vancomycin_resist_VanW"/>
</dbReference>
<accession>A0A849H870</accession>
<dbReference type="PANTHER" id="PTHR35788:SF1">
    <property type="entry name" value="EXPORTED PROTEIN"/>
    <property type="match status" value="1"/>
</dbReference>
<evidence type="ECO:0000259" key="2">
    <source>
        <dbReference type="Pfam" id="PF12229"/>
    </source>
</evidence>
<dbReference type="InterPro" id="IPR052913">
    <property type="entry name" value="Glycopeptide_resist_protein"/>
</dbReference>
<keyword evidence="4" id="KW-1185">Reference proteome</keyword>
<comment type="caution">
    <text evidence="3">The sequence shown here is derived from an EMBL/GenBank/DDBJ whole genome shotgun (WGS) entry which is preliminary data.</text>
</comment>
<keyword evidence="1" id="KW-0812">Transmembrane</keyword>
<reference evidence="3 4" key="1">
    <citation type="submission" date="2020-04" db="EMBL/GenBank/DDBJ databases">
        <title>Knoellia sp. isolate from air conditioner.</title>
        <authorList>
            <person name="Chea S."/>
            <person name="Kim D.-U."/>
        </authorList>
    </citation>
    <scope>NUCLEOTIDE SEQUENCE [LARGE SCALE GENOMIC DNA]</scope>
    <source>
        <strain evidence="3 4">DB2414S</strain>
    </source>
</reference>
<feature type="transmembrane region" description="Helical" evidence="1">
    <location>
        <begin position="7"/>
        <end position="29"/>
    </location>
</feature>
<evidence type="ECO:0000313" key="3">
    <source>
        <dbReference type="EMBL" id="NNM45926.1"/>
    </source>
</evidence>
<dbReference type="Proteomes" id="UP000588586">
    <property type="component" value="Unassembled WGS sequence"/>
</dbReference>
<dbReference type="EMBL" id="JABEPQ010000001">
    <property type="protein sequence ID" value="NNM45926.1"/>
    <property type="molecule type" value="Genomic_DNA"/>
</dbReference>
<proteinExistence type="predicted"/>
<keyword evidence="1" id="KW-0472">Membrane</keyword>
<dbReference type="AlphaFoldDB" id="A0A849H870"/>
<dbReference type="Pfam" id="PF12229">
    <property type="entry name" value="PG_binding_4"/>
    <property type="match status" value="1"/>
</dbReference>
<gene>
    <name evidence="3" type="ORF">HJG52_07890</name>
</gene>
<feature type="domain" description="YoaR-like putative peptidoglycan binding" evidence="2">
    <location>
        <begin position="118"/>
        <end position="178"/>
    </location>
</feature>
<evidence type="ECO:0000313" key="4">
    <source>
        <dbReference type="Proteomes" id="UP000588586"/>
    </source>
</evidence>
<dbReference type="Pfam" id="PF04294">
    <property type="entry name" value="VanW"/>
    <property type="match status" value="1"/>
</dbReference>
<dbReference type="RefSeq" id="WP_171242889.1">
    <property type="nucleotide sequence ID" value="NZ_JABEPQ010000001.1"/>
</dbReference>
<evidence type="ECO:0000256" key="1">
    <source>
        <dbReference type="SAM" id="Phobius"/>
    </source>
</evidence>
<sequence>MRENGSAALRGTIAVAVLAAAYVALALFLGRHVPANTSVAGVPIGGMSPDSAVQTLERALAPKQKAPVVIQAEGTKQELQPAEAGLAFDLPGTVDGLTGFSLSPADLWTHLTGGSDEPLRTTVDRSKLEAAVGKAGSSLNRKAVEGAIAFADGKVKVTEPVVGRTLSAAATADEIAKRWPTEEPVAAKFDTTEPKVSAQEVERANRDFATPAVSGPVKVVAGSKTFSVAPAEYAGALSMKADASGKLQPVVDDTKVVAAVRAAAANVGLEKKAQDAKITFSGTKPVVTPAVVGTSLDPKSIGSAFTAALTSADRTAKVATTVVQPKLTTAEANKIKPKEMISTFSTQFPYNPPRTENITIAARTLNGTYVAPGETFSLNGKLGQRTAAKGYNSAPVIINGRLTKDYGGGISQLSTTLFNAIFFSGAKIEEHHPHSFYISRYPEGREATISWPDVDNRFTNDTGYGILIQAGVSGNSVTVSFYGTKVWDIEAVKGPRRNVVQPKTIVDNKKGCVTQTPTPGFDVTVTRIFKKGGKQVKSSQFNTHYIPEDKVTCTNP</sequence>
<name>A0A849H870_9MICO</name>
<keyword evidence="1" id="KW-1133">Transmembrane helix</keyword>
<protein>
    <recommendedName>
        <fullName evidence="2">YoaR-like putative peptidoglycan binding domain-containing protein</fullName>
    </recommendedName>
</protein>
<dbReference type="PANTHER" id="PTHR35788">
    <property type="entry name" value="EXPORTED PROTEIN-RELATED"/>
    <property type="match status" value="1"/>
</dbReference>
<dbReference type="InterPro" id="IPR022029">
    <property type="entry name" value="YoaR-like_PG-bd"/>
</dbReference>
<organism evidence="3 4">
    <name type="scientific">Knoellia koreensis</name>
    <dbReference type="NCBI Taxonomy" id="2730921"/>
    <lineage>
        <taxon>Bacteria</taxon>
        <taxon>Bacillati</taxon>
        <taxon>Actinomycetota</taxon>
        <taxon>Actinomycetes</taxon>
        <taxon>Micrococcales</taxon>
        <taxon>Intrasporangiaceae</taxon>
        <taxon>Knoellia</taxon>
    </lineage>
</organism>